<organism evidence="1 2">
    <name type="scientific">Petrolisthes manimaculis</name>
    <dbReference type="NCBI Taxonomy" id="1843537"/>
    <lineage>
        <taxon>Eukaryota</taxon>
        <taxon>Metazoa</taxon>
        <taxon>Ecdysozoa</taxon>
        <taxon>Arthropoda</taxon>
        <taxon>Crustacea</taxon>
        <taxon>Multicrustacea</taxon>
        <taxon>Malacostraca</taxon>
        <taxon>Eumalacostraca</taxon>
        <taxon>Eucarida</taxon>
        <taxon>Decapoda</taxon>
        <taxon>Pleocyemata</taxon>
        <taxon>Anomura</taxon>
        <taxon>Galatheoidea</taxon>
        <taxon>Porcellanidae</taxon>
        <taxon>Petrolisthes</taxon>
    </lineage>
</organism>
<keyword evidence="2" id="KW-1185">Reference proteome</keyword>
<gene>
    <name evidence="1" type="ORF">Pmani_000840</name>
</gene>
<comment type="caution">
    <text evidence="1">The sequence shown here is derived from an EMBL/GenBank/DDBJ whole genome shotgun (WGS) entry which is preliminary data.</text>
</comment>
<protein>
    <submittedName>
        <fullName evidence="1">Uncharacterized protein</fullName>
    </submittedName>
</protein>
<accession>A0AAE1QLQ8</accession>
<reference evidence="1" key="1">
    <citation type="submission" date="2023-11" db="EMBL/GenBank/DDBJ databases">
        <title>Genome assemblies of two species of porcelain crab, Petrolisthes cinctipes and Petrolisthes manimaculis (Anomura: Porcellanidae).</title>
        <authorList>
            <person name="Angst P."/>
        </authorList>
    </citation>
    <scope>NUCLEOTIDE SEQUENCE</scope>
    <source>
        <strain evidence="1">PB745_02</strain>
        <tissue evidence="1">Gill</tissue>
    </source>
</reference>
<evidence type="ECO:0000313" key="2">
    <source>
        <dbReference type="Proteomes" id="UP001292094"/>
    </source>
</evidence>
<dbReference type="Proteomes" id="UP001292094">
    <property type="component" value="Unassembled WGS sequence"/>
</dbReference>
<evidence type="ECO:0000313" key="1">
    <source>
        <dbReference type="EMBL" id="KAK4328781.1"/>
    </source>
</evidence>
<dbReference type="EMBL" id="JAWZYT010000059">
    <property type="protein sequence ID" value="KAK4328781.1"/>
    <property type="molecule type" value="Genomic_DNA"/>
</dbReference>
<name>A0AAE1QLQ8_9EUCA</name>
<sequence length="107" mass="11698">MEAGPEVSASTTRAGWCGLQWADTRTNTSGSRLQATYDMKSHNITSPNKFVWIQNNLRTGCKGEKSPERKEGGLVGPTFFYYSLFRGNISLVGNSGGFVVLTFVTIV</sequence>
<proteinExistence type="predicted"/>
<dbReference type="AlphaFoldDB" id="A0AAE1QLQ8"/>